<reference evidence="16" key="1">
    <citation type="submission" date="2017-02" db="UniProtKB">
        <authorList>
            <consortium name="WormBaseParasite"/>
        </authorList>
    </citation>
    <scope>IDENTIFICATION</scope>
</reference>
<keyword evidence="11" id="KW-0906">Nuclear pore complex</keyword>
<dbReference type="GO" id="GO:0031080">
    <property type="term" value="C:nuclear pore outer ring"/>
    <property type="evidence" value="ECO:0007669"/>
    <property type="project" value="TreeGrafter"/>
</dbReference>
<comment type="similarity">
    <text evidence="3">Belongs to the WD repeat SEC13 family.</text>
</comment>
<sequence length="293" mass="32945">MVSVVSRIDSAHRDIIHDAQMNFYGSKLATCSSDHLIKIFEVKPTGQSYLLTELSGHDGPVWQVAWAHPKFDNILASCSYDKKVIIWKEISGKWQKIYESAQHEASVNSISWAPHQFGLILACGSTDTSISVLTFNSKEGNWNVRKISKAHDQGCNAVSWCPYIQDSSGIDKKNDSLCCKRIVSGGDDSLVKIWRDNGDGDWELECKLDGHSDWVRDVAWSPVIIHNVHTIASCGQDKKVIIWRCSDLSQKKWSSSSIEEFEDALWHVSWSLCGRILAVSGGDNKVCRKRKNY</sequence>
<evidence type="ECO:0000256" key="7">
    <source>
        <dbReference type="ARBA" id="ARBA00022737"/>
    </source>
</evidence>
<evidence type="ECO:0000256" key="12">
    <source>
        <dbReference type="ARBA" id="ARBA00023228"/>
    </source>
</evidence>
<keyword evidence="13" id="KW-0539">Nucleus</keyword>
<dbReference type="PROSITE" id="PS50082">
    <property type="entry name" value="WD_REPEATS_2"/>
    <property type="match status" value="2"/>
</dbReference>
<keyword evidence="8" id="KW-0509">mRNA transport</keyword>
<evidence type="ECO:0000256" key="6">
    <source>
        <dbReference type="ARBA" id="ARBA00022574"/>
    </source>
</evidence>
<dbReference type="WBParaSite" id="SMUV_0000351901-mRNA-1">
    <property type="protein sequence ID" value="SMUV_0000351901-mRNA-1"/>
    <property type="gene ID" value="SMUV_0000351901"/>
</dbReference>
<evidence type="ECO:0000256" key="8">
    <source>
        <dbReference type="ARBA" id="ARBA00022816"/>
    </source>
</evidence>
<dbReference type="AlphaFoldDB" id="A0A0N5AGQ4"/>
<dbReference type="GO" id="GO:0030127">
    <property type="term" value="C:COPII vesicle coat"/>
    <property type="evidence" value="ECO:0007669"/>
    <property type="project" value="TreeGrafter"/>
</dbReference>
<organism evidence="15 16">
    <name type="scientific">Syphacia muris</name>
    <dbReference type="NCBI Taxonomy" id="451379"/>
    <lineage>
        <taxon>Eukaryota</taxon>
        <taxon>Metazoa</taxon>
        <taxon>Ecdysozoa</taxon>
        <taxon>Nematoda</taxon>
        <taxon>Chromadorea</taxon>
        <taxon>Rhabditida</taxon>
        <taxon>Spirurina</taxon>
        <taxon>Oxyuridomorpha</taxon>
        <taxon>Oxyuroidea</taxon>
        <taxon>Oxyuridae</taxon>
        <taxon>Syphacia</taxon>
    </lineage>
</organism>
<dbReference type="InterPro" id="IPR036322">
    <property type="entry name" value="WD40_repeat_dom_sf"/>
</dbReference>
<dbReference type="InterPro" id="IPR037363">
    <property type="entry name" value="Sec13/Seh1_fam"/>
</dbReference>
<dbReference type="STRING" id="451379.A0A0N5AGQ4"/>
<evidence type="ECO:0000256" key="10">
    <source>
        <dbReference type="ARBA" id="ARBA00023010"/>
    </source>
</evidence>
<dbReference type="InterPro" id="IPR001680">
    <property type="entry name" value="WD40_rpt"/>
</dbReference>
<evidence type="ECO:0000313" key="16">
    <source>
        <dbReference type="WBParaSite" id="SMUV_0000351901-mRNA-1"/>
    </source>
</evidence>
<evidence type="ECO:0000256" key="1">
    <source>
        <dbReference type="ARBA" id="ARBA00004371"/>
    </source>
</evidence>
<dbReference type="PANTHER" id="PTHR11024:SF2">
    <property type="entry name" value="PROTEIN SEC13 HOMOLOG"/>
    <property type="match status" value="1"/>
</dbReference>
<dbReference type="GO" id="GO:0006606">
    <property type="term" value="P:protein import into nucleus"/>
    <property type="evidence" value="ECO:0007669"/>
    <property type="project" value="TreeGrafter"/>
</dbReference>
<feature type="repeat" description="WD" evidence="14">
    <location>
        <begin position="208"/>
        <end position="243"/>
    </location>
</feature>
<keyword evidence="7" id="KW-0677">Repeat</keyword>
<dbReference type="SUPFAM" id="SSF50978">
    <property type="entry name" value="WD40 repeat-like"/>
    <property type="match status" value="1"/>
</dbReference>
<keyword evidence="9" id="KW-0653">Protein transport</keyword>
<dbReference type="Pfam" id="PF00400">
    <property type="entry name" value="WD40"/>
    <property type="match status" value="4"/>
</dbReference>
<keyword evidence="10" id="KW-0811">Translocation</keyword>
<dbReference type="Proteomes" id="UP000046393">
    <property type="component" value="Unplaced"/>
</dbReference>
<dbReference type="InterPro" id="IPR015943">
    <property type="entry name" value="WD40/YVTN_repeat-like_dom_sf"/>
</dbReference>
<dbReference type="Gene3D" id="2.130.10.10">
    <property type="entry name" value="YVTN repeat-like/Quinoprotein amine dehydrogenase"/>
    <property type="match status" value="1"/>
</dbReference>
<evidence type="ECO:0000256" key="2">
    <source>
        <dbReference type="ARBA" id="ARBA00004567"/>
    </source>
</evidence>
<evidence type="ECO:0000256" key="4">
    <source>
        <dbReference type="ARBA" id="ARBA00019195"/>
    </source>
</evidence>
<protein>
    <recommendedName>
        <fullName evidence="4">Protein SEC13 homolog</fullName>
    </recommendedName>
</protein>
<evidence type="ECO:0000256" key="3">
    <source>
        <dbReference type="ARBA" id="ARBA00010102"/>
    </source>
</evidence>
<keyword evidence="6 14" id="KW-0853">WD repeat</keyword>
<comment type="subcellular location">
    <subcellularLocation>
        <location evidence="1">Lysosome</location>
    </subcellularLocation>
    <subcellularLocation>
        <location evidence="2">Nucleus</location>
        <location evidence="2">Nuclear pore complex</location>
    </subcellularLocation>
</comment>
<keyword evidence="5" id="KW-0813">Transport</keyword>
<keyword evidence="15" id="KW-1185">Reference proteome</keyword>
<evidence type="ECO:0000313" key="15">
    <source>
        <dbReference type="Proteomes" id="UP000046393"/>
    </source>
</evidence>
<dbReference type="SMART" id="SM00320">
    <property type="entry name" value="WD40"/>
    <property type="match status" value="6"/>
</dbReference>
<dbReference type="PANTHER" id="PTHR11024">
    <property type="entry name" value="NUCLEAR PORE COMPLEX PROTEIN SEC13 / SEH1 FAMILY MEMBER"/>
    <property type="match status" value="1"/>
</dbReference>
<evidence type="ECO:0000256" key="9">
    <source>
        <dbReference type="ARBA" id="ARBA00022927"/>
    </source>
</evidence>
<dbReference type="GO" id="GO:0051028">
    <property type="term" value="P:mRNA transport"/>
    <property type="evidence" value="ECO:0007669"/>
    <property type="project" value="UniProtKB-KW"/>
</dbReference>
<dbReference type="GO" id="GO:0032527">
    <property type="term" value="P:protein exit from endoplasmic reticulum"/>
    <property type="evidence" value="ECO:0007669"/>
    <property type="project" value="TreeGrafter"/>
</dbReference>
<dbReference type="GO" id="GO:0005198">
    <property type="term" value="F:structural molecule activity"/>
    <property type="evidence" value="ECO:0007669"/>
    <property type="project" value="InterPro"/>
</dbReference>
<evidence type="ECO:0000256" key="11">
    <source>
        <dbReference type="ARBA" id="ARBA00023132"/>
    </source>
</evidence>
<dbReference type="GO" id="GO:0005764">
    <property type="term" value="C:lysosome"/>
    <property type="evidence" value="ECO:0007669"/>
    <property type="project" value="UniProtKB-SubCell"/>
</dbReference>
<accession>A0A0N5AGQ4</accession>
<dbReference type="GO" id="GO:0090114">
    <property type="term" value="P:COPII-coated vesicle budding"/>
    <property type="evidence" value="ECO:0007669"/>
    <property type="project" value="TreeGrafter"/>
</dbReference>
<evidence type="ECO:0000256" key="13">
    <source>
        <dbReference type="ARBA" id="ARBA00023242"/>
    </source>
</evidence>
<evidence type="ECO:0000256" key="5">
    <source>
        <dbReference type="ARBA" id="ARBA00022448"/>
    </source>
</evidence>
<evidence type="ECO:0000256" key="14">
    <source>
        <dbReference type="PROSITE-ProRule" id="PRU00221"/>
    </source>
</evidence>
<feature type="repeat" description="WD" evidence="14">
    <location>
        <begin position="54"/>
        <end position="88"/>
    </location>
</feature>
<name>A0A0N5AGQ4_9BILA</name>
<keyword evidence="12" id="KW-0458">Lysosome</keyword>
<proteinExistence type="inferred from homology"/>
<dbReference type="GO" id="GO:0032008">
    <property type="term" value="P:positive regulation of TOR signaling"/>
    <property type="evidence" value="ECO:0007669"/>
    <property type="project" value="TreeGrafter"/>
</dbReference>